<dbReference type="CDD" id="cd14797">
    <property type="entry name" value="DUF302"/>
    <property type="match status" value="1"/>
</dbReference>
<dbReference type="AlphaFoldDB" id="W9E1W7"/>
<dbReference type="PANTHER" id="PTHR38342">
    <property type="entry name" value="SLR5037 PROTEIN"/>
    <property type="match status" value="1"/>
</dbReference>
<dbReference type="OrthoDB" id="9799367at2"/>
<protein>
    <recommendedName>
        <fullName evidence="1">DUF302 domain-containing protein</fullName>
    </recommendedName>
</protein>
<evidence type="ECO:0000313" key="3">
    <source>
        <dbReference type="Proteomes" id="UP000242380"/>
    </source>
</evidence>
<dbReference type="HOGENOM" id="CLU_116237_1_1_7"/>
<comment type="caution">
    <text evidence="2">The sequence shown here is derived from an EMBL/GenBank/DDBJ whole genome shotgun (WGS) entry which is preliminary data.</text>
</comment>
<name>W9E1W7_9BACT</name>
<dbReference type="Gene3D" id="3.30.310.70">
    <property type="entry name" value="TT1751-like domain"/>
    <property type="match status" value="1"/>
</dbReference>
<reference evidence="2 3" key="1">
    <citation type="submission" date="2013-08" db="EMBL/GenBank/DDBJ databases">
        <authorList>
            <consortium name="DOE Joint Genome Institute"/>
            <person name="Hazen T.C."/>
            <person name="Huntemann M."/>
            <person name="Han J."/>
            <person name="Chen A."/>
            <person name="Kyrpides N."/>
            <person name="Mavromatis K."/>
            <person name="Markowitz V."/>
            <person name="Palaniappan K."/>
            <person name="Ivanova N."/>
            <person name="Schaumberg A."/>
            <person name="Pati A."/>
            <person name="Liolios K."/>
            <person name="Nordberg H.P."/>
            <person name="Cantor M.N."/>
            <person name="Hua S.X."/>
            <person name="Woyke T."/>
        </authorList>
    </citation>
    <scope>NUCLEOTIDE SEQUENCE [LARGE SCALE GENOMIC DNA]</scope>
    <source>
        <strain evidence="2 3">HI1</strain>
    </source>
</reference>
<accession>W9E1W7</accession>
<keyword evidence="3" id="KW-1185">Reference proteome</keyword>
<sequence>MMEARSDGVVCVTCQGTVPEVCERLLRTLDDMNEPVFCTVDHAANAERAGLRMPATRVVTFGNPAVGTLLMLEAPAIAMDLPLRMLVREAEGVTVLSYARPEALAVRHGIDPSFAPVAKVSTFMAGLAEYRGARQMRKGVGPRSNR</sequence>
<dbReference type="EMBL" id="AZAO01000001">
    <property type="protein sequence ID" value="ETA73124.1"/>
    <property type="molecule type" value="Genomic_DNA"/>
</dbReference>
<proteinExistence type="predicted"/>
<evidence type="ECO:0000313" key="2">
    <source>
        <dbReference type="EMBL" id="ETA73124.1"/>
    </source>
</evidence>
<dbReference type="SUPFAM" id="SSF103247">
    <property type="entry name" value="TT1751-like"/>
    <property type="match status" value="1"/>
</dbReference>
<dbReference type="PANTHER" id="PTHR38342:SF2">
    <property type="entry name" value="INNER MEMBRANE OR EXPORTED"/>
    <property type="match status" value="1"/>
</dbReference>
<dbReference type="Pfam" id="PF03625">
    <property type="entry name" value="DUF302"/>
    <property type="match status" value="1"/>
</dbReference>
<gene>
    <name evidence="2" type="ORF">DesteDRAFT_0014</name>
</gene>
<dbReference type="InterPro" id="IPR035923">
    <property type="entry name" value="TT1751-like_sf"/>
</dbReference>
<dbReference type="InterPro" id="IPR005180">
    <property type="entry name" value="DUF302"/>
</dbReference>
<organism evidence="2 3">
    <name type="scientific">Nitratidesulfovibrio termitidis HI1</name>
    <dbReference type="NCBI Taxonomy" id="644897"/>
    <lineage>
        <taxon>Bacteria</taxon>
        <taxon>Pseudomonadati</taxon>
        <taxon>Thermodesulfobacteriota</taxon>
        <taxon>Desulfovibrionia</taxon>
        <taxon>Desulfovibrionales</taxon>
        <taxon>Desulfovibrionaceae</taxon>
        <taxon>Nitratidesulfovibrio</taxon>
    </lineage>
</organism>
<evidence type="ECO:0000259" key="1">
    <source>
        <dbReference type="Pfam" id="PF03625"/>
    </source>
</evidence>
<feature type="domain" description="DUF302" evidence="1">
    <location>
        <begin position="40"/>
        <end position="101"/>
    </location>
</feature>
<dbReference type="Proteomes" id="UP000242380">
    <property type="component" value="Unassembled WGS sequence"/>
</dbReference>